<dbReference type="Proteomes" id="UP001530400">
    <property type="component" value="Unassembled WGS sequence"/>
</dbReference>
<evidence type="ECO:0000313" key="3">
    <source>
        <dbReference type="Proteomes" id="UP001530400"/>
    </source>
</evidence>
<accession>A0ABD3N9C1</accession>
<name>A0ABD3N9C1_9STRA</name>
<organism evidence="2 3">
    <name type="scientific">Cyclotella atomus</name>
    <dbReference type="NCBI Taxonomy" id="382360"/>
    <lineage>
        <taxon>Eukaryota</taxon>
        <taxon>Sar</taxon>
        <taxon>Stramenopiles</taxon>
        <taxon>Ochrophyta</taxon>
        <taxon>Bacillariophyta</taxon>
        <taxon>Coscinodiscophyceae</taxon>
        <taxon>Thalassiosirophycidae</taxon>
        <taxon>Stephanodiscales</taxon>
        <taxon>Stephanodiscaceae</taxon>
        <taxon>Cyclotella</taxon>
    </lineage>
</organism>
<sequence>MSFSFPTTKTSSNPSQPMRVNNLPPEALIELKSSDPFLYYSIPSLRNAALLNKDVDAHILANLIQSVGTAVVTRKSRLSFEYHADKLMEEEFGLKPQDVDLEDDDESGDGFYSYLSQIHDSRPPAAPEEDDLDDGFEEEVTFRVPTFKQTCLKREVCPKNLSSQDLAALKKEDPFLYYSIPSIRIAAVLDKQPVPEAETSKVRRQSRLSFECHPDLLLKETASELASDLLDDLEGEAEDFIQTFLARFQSSDDA</sequence>
<reference evidence="2 3" key="1">
    <citation type="submission" date="2024-10" db="EMBL/GenBank/DDBJ databases">
        <title>Updated reference genomes for cyclostephanoid diatoms.</title>
        <authorList>
            <person name="Roberts W.R."/>
            <person name="Alverson A.J."/>
        </authorList>
    </citation>
    <scope>NUCLEOTIDE SEQUENCE [LARGE SCALE GENOMIC DNA]</scope>
    <source>
        <strain evidence="2 3">AJA010-31</strain>
    </source>
</reference>
<feature type="compositionally biased region" description="Polar residues" evidence="1">
    <location>
        <begin position="1"/>
        <end position="19"/>
    </location>
</feature>
<evidence type="ECO:0000313" key="2">
    <source>
        <dbReference type="EMBL" id="KAL3772244.1"/>
    </source>
</evidence>
<keyword evidence="3" id="KW-1185">Reference proteome</keyword>
<comment type="caution">
    <text evidence="2">The sequence shown here is derived from an EMBL/GenBank/DDBJ whole genome shotgun (WGS) entry which is preliminary data.</text>
</comment>
<gene>
    <name evidence="2" type="ORF">ACHAWO_012642</name>
</gene>
<protein>
    <submittedName>
        <fullName evidence="2">Uncharacterized protein</fullName>
    </submittedName>
</protein>
<proteinExistence type="predicted"/>
<dbReference type="AlphaFoldDB" id="A0ABD3N9C1"/>
<evidence type="ECO:0000256" key="1">
    <source>
        <dbReference type="SAM" id="MobiDB-lite"/>
    </source>
</evidence>
<dbReference type="EMBL" id="JALLPJ020001271">
    <property type="protein sequence ID" value="KAL3772244.1"/>
    <property type="molecule type" value="Genomic_DNA"/>
</dbReference>
<feature type="region of interest" description="Disordered" evidence="1">
    <location>
        <begin position="1"/>
        <end position="20"/>
    </location>
</feature>